<dbReference type="OrthoDB" id="9808687at2"/>
<dbReference type="Proteomes" id="UP000184516">
    <property type="component" value="Unassembled WGS sequence"/>
</dbReference>
<dbReference type="STRING" id="468056.SAMN05443549_103375"/>
<gene>
    <name evidence="1" type="ORF">SAMN05443549_103375</name>
</gene>
<evidence type="ECO:0008006" key="3">
    <source>
        <dbReference type="Google" id="ProtNLM"/>
    </source>
</evidence>
<dbReference type="Gene3D" id="3.40.630.30">
    <property type="match status" value="1"/>
</dbReference>
<keyword evidence="2" id="KW-1185">Reference proteome</keyword>
<dbReference type="EMBL" id="FQWB01000003">
    <property type="protein sequence ID" value="SHG35646.1"/>
    <property type="molecule type" value="Genomic_DNA"/>
</dbReference>
<reference evidence="2" key="1">
    <citation type="submission" date="2016-11" db="EMBL/GenBank/DDBJ databases">
        <authorList>
            <person name="Varghese N."/>
            <person name="Submissions S."/>
        </authorList>
    </citation>
    <scope>NUCLEOTIDE SEQUENCE [LARGE SCALE GENOMIC DNA]</scope>
    <source>
        <strain evidence="2">DSM 19978</strain>
    </source>
</reference>
<name>A0A1M5J4Z8_9FLAO</name>
<dbReference type="RefSeq" id="WP_073370118.1">
    <property type="nucleotide sequence ID" value="NZ_FQWB01000003.1"/>
</dbReference>
<dbReference type="AlphaFoldDB" id="A0A1M5J4Z8"/>
<organism evidence="1 2">
    <name type="scientific">Flavobacterium fluvii</name>
    <dbReference type="NCBI Taxonomy" id="468056"/>
    <lineage>
        <taxon>Bacteria</taxon>
        <taxon>Pseudomonadati</taxon>
        <taxon>Bacteroidota</taxon>
        <taxon>Flavobacteriia</taxon>
        <taxon>Flavobacteriales</taxon>
        <taxon>Flavobacteriaceae</taxon>
        <taxon>Flavobacterium</taxon>
    </lineage>
</organism>
<evidence type="ECO:0000313" key="1">
    <source>
        <dbReference type="EMBL" id="SHG35646.1"/>
    </source>
</evidence>
<evidence type="ECO:0000313" key="2">
    <source>
        <dbReference type="Proteomes" id="UP000184516"/>
    </source>
</evidence>
<dbReference type="SUPFAM" id="SSF55729">
    <property type="entry name" value="Acyl-CoA N-acyltransferases (Nat)"/>
    <property type="match status" value="1"/>
</dbReference>
<proteinExistence type="predicted"/>
<protein>
    <recommendedName>
        <fullName evidence="3">Acetyltransferase (GNAT) domain-containing protein</fullName>
    </recommendedName>
</protein>
<accession>A0A1M5J4Z8</accession>
<sequence length="325" mass="37714">MKKYIVRLYQESDYKNWNAFIGKAKNATFLFHRDFMEYHKDRFQDYSLIVLDGEKWVAVLPANVVDDEVFSHQGLTYGGLVYNEKVKLTAVIGIFKSILFFLNDNNIEKLQVKLIPSIYHQKPSEELNYALFLAEARLIRRDSMAVIDLSKKMVIAAGRKEGIVKGEKNKLEVKEVVDFELFWNDILVPNLAKKHQAKPVHSLREITKLKELFPENIRQFNVYENGIIVAGTTFFESDEVAHCQYISGKEDKNELGGLDFLHYYLLTEVFNKKRFFDFGTSNENQGRKLNNGLSYWKESFGASTIVHDFYEVESANFNLLDTVLT</sequence>
<dbReference type="InterPro" id="IPR016181">
    <property type="entry name" value="Acyl_CoA_acyltransferase"/>
</dbReference>